<dbReference type="SUPFAM" id="SSF48208">
    <property type="entry name" value="Six-hairpin glycosidases"/>
    <property type="match status" value="1"/>
</dbReference>
<sequence length="783" mass="88043">MIHLLCNSNTAWLVKNLKYMWQHPNTLLSSDMFLPKHHLFLFLAVLSTTYAAIDRHSLVSKYSPTRNASNPTTPMQVGNGNFAFGADVTGLQTFLPFAIMSSWGWKNDSLPPNRTIEDVYNYQGQSWYNHGRLVQYDFGGDPEIEQWLTANPNRVNLGSVGLAFLDAQTGETRNITESDLSDMHQTLDLWTGIMSSSFSFNGTSINVTTTSAQDTSAILVKIVSPMLSANPSDTSTRLGLFLDFPWADGSQKFSAPFVGNYSSVLFSNHTTTLLKQGNSSDDSGIQAQIMHQMVDAIFYTTVGSTTTINITRDSPVAHRYTILPQNVTDTFSLVISYNDVLPHQIPDDVTVMQSSVDAWEAYWTTSGFIDLLTGSTDPRADELQRRIILSRYLMRVNEAEDNPPQESGLVNDGWYGKFHMEQYFWHCAHWALWNNWELLHRSSGVYDRFLETSLIRAQVQQGWPTGARWPKMTDPSGRSSPGEINNLLIWEQPHPLVFAEYEYRAFPSNVTLTKWSKVIRATADWMSVFAWHNDSTEVYDLGPPMYVVAEDTSPNVTINPAFELAYWRLGLGLAEGWMERMGEEVPRNWSVVRENLAPLPVENGTYAVYEGIEDDFWTDPEYINDHPALVGLHGWLPETPGLNLTTAKLTAEKVWATWNFSNCWGWDFPMLAMSAARNNETEKAVEWLLHPLFQFDNVGMPIGGVRVPTYVLSIIDLVVAGCRPQIVSHPFFPFCHSPYFPGSGALLYATAMMAQGWDGSEDDAPGFPRSGWNVRVEGLSTAL</sequence>
<dbReference type="EMBL" id="MU806218">
    <property type="protein sequence ID" value="KAJ3837851.1"/>
    <property type="molecule type" value="Genomic_DNA"/>
</dbReference>
<dbReference type="AlphaFoldDB" id="A0AA38P811"/>
<comment type="caution">
    <text evidence="1">The sequence shown here is derived from an EMBL/GenBank/DDBJ whole genome shotgun (WGS) entry which is preliminary data.</text>
</comment>
<dbReference type="InterPro" id="IPR012341">
    <property type="entry name" value="6hp_glycosidase-like_sf"/>
</dbReference>
<evidence type="ECO:0000313" key="2">
    <source>
        <dbReference type="Proteomes" id="UP001163846"/>
    </source>
</evidence>
<dbReference type="GO" id="GO:0016798">
    <property type="term" value="F:hydrolase activity, acting on glycosyl bonds"/>
    <property type="evidence" value="ECO:0007669"/>
    <property type="project" value="UniProtKB-KW"/>
</dbReference>
<accession>A0AA38P811</accession>
<keyword evidence="2" id="KW-1185">Reference proteome</keyword>
<dbReference type="Proteomes" id="UP001163846">
    <property type="component" value="Unassembled WGS sequence"/>
</dbReference>
<name>A0AA38P811_9AGAR</name>
<evidence type="ECO:0000313" key="1">
    <source>
        <dbReference type="EMBL" id="KAJ3837851.1"/>
    </source>
</evidence>
<protein>
    <submittedName>
        <fullName evidence="1">Six-hairpin glycosidase-like protein</fullName>
    </submittedName>
</protein>
<organism evidence="1 2">
    <name type="scientific">Lentinula raphanica</name>
    <dbReference type="NCBI Taxonomy" id="153919"/>
    <lineage>
        <taxon>Eukaryota</taxon>
        <taxon>Fungi</taxon>
        <taxon>Dikarya</taxon>
        <taxon>Basidiomycota</taxon>
        <taxon>Agaricomycotina</taxon>
        <taxon>Agaricomycetes</taxon>
        <taxon>Agaricomycetidae</taxon>
        <taxon>Agaricales</taxon>
        <taxon>Marasmiineae</taxon>
        <taxon>Omphalotaceae</taxon>
        <taxon>Lentinula</taxon>
    </lineage>
</organism>
<dbReference type="InterPro" id="IPR008928">
    <property type="entry name" value="6-hairpin_glycosidase_sf"/>
</dbReference>
<keyword evidence="1" id="KW-0378">Hydrolase</keyword>
<proteinExistence type="predicted"/>
<dbReference type="Gene3D" id="1.50.10.10">
    <property type="match status" value="1"/>
</dbReference>
<reference evidence="1" key="1">
    <citation type="submission" date="2022-08" db="EMBL/GenBank/DDBJ databases">
        <authorList>
            <consortium name="DOE Joint Genome Institute"/>
            <person name="Min B."/>
            <person name="Riley R."/>
            <person name="Sierra-Patev S."/>
            <person name="Naranjo-Ortiz M."/>
            <person name="Looney B."/>
            <person name="Konkel Z."/>
            <person name="Slot J.C."/>
            <person name="Sakamoto Y."/>
            <person name="Steenwyk J.L."/>
            <person name="Rokas A."/>
            <person name="Carro J."/>
            <person name="Camarero S."/>
            <person name="Ferreira P."/>
            <person name="Molpeceres G."/>
            <person name="Ruiz-Duenas F.J."/>
            <person name="Serrano A."/>
            <person name="Henrissat B."/>
            <person name="Drula E."/>
            <person name="Hughes K.W."/>
            <person name="Mata J.L."/>
            <person name="Ishikawa N.K."/>
            <person name="Vargas-Isla R."/>
            <person name="Ushijima S."/>
            <person name="Smith C.A."/>
            <person name="Ahrendt S."/>
            <person name="Andreopoulos W."/>
            <person name="He G."/>
            <person name="Labutti K."/>
            <person name="Lipzen A."/>
            <person name="Ng V."/>
            <person name="Sandor L."/>
            <person name="Barry K."/>
            <person name="Martinez A.T."/>
            <person name="Xiao Y."/>
            <person name="Gibbons J.G."/>
            <person name="Terashima K."/>
            <person name="Hibbett D.S."/>
            <person name="Grigoriev I.V."/>
        </authorList>
    </citation>
    <scope>NUCLEOTIDE SEQUENCE</scope>
    <source>
        <strain evidence="1">TFB9207</strain>
    </source>
</reference>
<dbReference type="GO" id="GO:0005975">
    <property type="term" value="P:carbohydrate metabolic process"/>
    <property type="evidence" value="ECO:0007669"/>
    <property type="project" value="InterPro"/>
</dbReference>
<keyword evidence="1" id="KW-0326">Glycosidase</keyword>
<gene>
    <name evidence="1" type="ORF">F5878DRAFT_197059</name>
</gene>